<proteinExistence type="predicted"/>
<accession>A0AAX4H7N5</accession>
<dbReference type="KEGG" id="asau:88172300"/>
<protein>
    <submittedName>
        <fullName evidence="2">Uncharacterized protein</fullName>
    </submittedName>
</protein>
<organism evidence="2 3">
    <name type="scientific">Australozyma saopauloensis</name>
    <dbReference type="NCBI Taxonomy" id="291208"/>
    <lineage>
        <taxon>Eukaryota</taxon>
        <taxon>Fungi</taxon>
        <taxon>Dikarya</taxon>
        <taxon>Ascomycota</taxon>
        <taxon>Saccharomycotina</taxon>
        <taxon>Pichiomycetes</taxon>
        <taxon>Metschnikowiaceae</taxon>
        <taxon>Australozyma</taxon>
    </lineage>
</organism>
<sequence length="732" mass="82182">MTHPLSSPAQTGAMGAQSTQDPASYYRQLGQPYPPSMVYGVPPPAPVVGYDSSGNQSVPQPVDHTHTGQMQAPGYFPQPPYEWSRAQMPRPADPMLYGRQPLIYSHEPQPVGYSSVPAGPVPLGMHYQVPSHGPPLLTAVPPQSMLHSVAPNHTAAVPSIPGPMYYVPQPAMPQIRFPDNFRDTRPLSETATPATMIGVPEAPSAQPPSAPSRELALQSPSIKSQKSQTPSSAAGRKEASAVTSDESSSRATPQTTFKPTLTKRNSNPKINKILSDSYSSLHFSLQDCPVQRSEDCLDETYLHFQKVLGIDTSRVDIAARYEYTIENDLEKELFDLFVNKFSGFIDIFLPYEVFQKIISEISIYNESRMILDSIMCLSSLIYQRMHPNKINSMTPLKYYQRSVNSIRHHLNLMEVDNCPQGTLARCLVSTNLLCIYELFFIATDSTYVKGAGSILISILSKQSNTISLLKSSPFYSSCFWATFICDIIISLKLEAPCVYCPDRVWKTLDPVYFQDFDDYTPHLENQKNTGSEDCTISIAGSKKSIWWLHKILLLFSQIIIFSNLTDVITEQDFESNRELQKWIAIKHNLEEYERNMPLYLEPLIYEPASEPNQFPTIFFKDERTASVSINFKLAKLCLHMALVKKVRVADISLLEPEIAKYPVDFRDTEARDVAGIMQTYDCNIKLWPVNIHALRQASKHIEVGSCAHEALKELTHRVVLFCQTRLSIPAVI</sequence>
<evidence type="ECO:0000313" key="3">
    <source>
        <dbReference type="Proteomes" id="UP001338582"/>
    </source>
</evidence>
<dbReference type="AlphaFoldDB" id="A0AAX4H7N5"/>
<dbReference type="RefSeq" id="XP_062876366.1">
    <property type="nucleotide sequence ID" value="XM_063020296.1"/>
</dbReference>
<gene>
    <name evidence="2" type="ORF">PUMCH_001234</name>
</gene>
<feature type="compositionally biased region" description="Polar residues" evidence="1">
    <location>
        <begin position="218"/>
        <end position="232"/>
    </location>
</feature>
<dbReference type="Proteomes" id="UP001338582">
    <property type="component" value="Chromosome 1"/>
</dbReference>
<feature type="region of interest" description="Disordered" evidence="1">
    <location>
        <begin position="177"/>
        <end position="268"/>
    </location>
</feature>
<feature type="compositionally biased region" description="Polar residues" evidence="1">
    <location>
        <begin position="1"/>
        <end position="22"/>
    </location>
</feature>
<feature type="region of interest" description="Disordered" evidence="1">
    <location>
        <begin position="1"/>
        <end position="29"/>
    </location>
</feature>
<feature type="compositionally biased region" description="Polar residues" evidence="1">
    <location>
        <begin position="241"/>
        <end position="268"/>
    </location>
</feature>
<evidence type="ECO:0000313" key="2">
    <source>
        <dbReference type="EMBL" id="WPK23982.1"/>
    </source>
</evidence>
<dbReference type="CDD" id="cd12148">
    <property type="entry name" value="fungal_TF_MHR"/>
    <property type="match status" value="1"/>
</dbReference>
<reference evidence="2 3" key="1">
    <citation type="submission" date="2023-10" db="EMBL/GenBank/DDBJ databases">
        <title>Draft Genome Sequence of Candida saopaulonensis from a very Premature Infant with Sepsis.</title>
        <authorList>
            <person name="Ning Y."/>
            <person name="Dai R."/>
            <person name="Xiao M."/>
            <person name="Xu Y."/>
            <person name="Yan Q."/>
            <person name="Zhang L."/>
        </authorList>
    </citation>
    <scope>NUCLEOTIDE SEQUENCE [LARGE SCALE GENOMIC DNA]</scope>
    <source>
        <strain evidence="2 3">19XY460</strain>
    </source>
</reference>
<name>A0AAX4H7N5_9ASCO</name>
<dbReference type="EMBL" id="CP138894">
    <property type="protein sequence ID" value="WPK23982.1"/>
    <property type="molecule type" value="Genomic_DNA"/>
</dbReference>
<keyword evidence="3" id="KW-1185">Reference proteome</keyword>
<evidence type="ECO:0000256" key="1">
    <source>
        <dbReference type="SAM" id="MobiDB-lite"/>
    </source>
</evidence>
<dbReference type="GeneID" id="88172300"/>